<protein>
    <submittedName>
        <fullName evidence="1">Uncharacterized protein</fullName>
    </submittedName>
</protein>
<dbReference type="Proteomes" id="UP000320179">
    <property type="component" value="Chromosome"/>
</dbReference>
<organism evidence="1 2">
    <name type="scientific">Myxococcus xanthus</name>
    <dbReference type="NCBI Taxonomy" id="34"/>
    <lineage>
        <taxon>Bacteria</taxon>
        <taxon>Pseudomonadati</taxon>
        <taxon>Myxococcota</taxon>
        <taxon>Myxococcia</taxon>
        <taxon>Myxococcales</taxon>
        <taxon>Cystobacterineae</taxon>
        <taxon>Myxococcaceae</taxon>
        <taxon>Myxococcus</taxon>
    </lineage>
</organism>
<evidence type="ECO:0000313" key="2">
    <source>
        <dbReference type="Proteomes" id="UP000320179"/>
    </source>
</evidence>
<accession>A0AAE6KTQ0</accession>
<dbReference type="RefSeq" id="WP_140798975.1">
    <property type="nucleotide sequence ID" value="NZ_CP017173.1"/>
</dbReference>
<dbReference type="AlphaFoldDB" id="A0AAE6KTQ0"/>
<evidence type="ECO:0000313" key="1">
    <source>
        <dbReference type="EMBL" id="QDE69486.1"/>
    </source>
</evidence>
<gene>
    <name evidence="1" type="ORF">BHS09_22280</name>
</gene>
<sequence>MFRYRLVIPSSSPSVSAQDEIVVSLNAEYKDQFVPLQFEGPAASIEVVHRAIVDARGYKKRELNLKAKLMPVDLVAAMSSAHMQPFKPQLIEGEDILSRRSPPNQSTEELTRSFGSQFAGWLVVDLPGPVQPSSYEWEILMTSLNETLFEWSFWRPKHESQEQAARALVGPLSEGLAHETMRLRHVYESRPVARRLVPPALTPEQAHEVASVFVEAFDTAGPGDDGAAALIVRLHEKLNALGLMSRRET</sequence>
<proteinExistence type="predicted"/>
<reference evidence="1 2" key="1">
    <citation type="journal article" date="2019" name="Science">
        <title>Social genes are selection hotspots in kin groups of a soil microbe.</title>
        <authorList>
            <person name="Wielgoss S."/>
            <person name="Wolfensberger R."/>
            <person name="Sun L."/>
            <person name="Fiegna F."/>
            <person name="Velicer G.J."/>
        </authorList>
    </citation>
    <scope>NUCLEOTIDE SEQUENCE [LARGE SCALE GENOMIC DNA]</scope>
    <source>
        <strain evidence="1 2">MC3.5.9c15</strain>
    </source>
</reference>
<name>A0AAE6KTQ0_MYXXA</name>
<dbReference type="EMBL" id="CP017174">
    <property type="protein sequence ID" value="QDE69486.1"/>
    <property type="molecule type" value="Genomic_DNA"/>
</dbReference>